<dbReference type="Pfam" id="PF21360">
    <property type="entry name" value="PylC-like_N"/>
    <property type="match status" value="1"/>
</dbReference>
<proteinExistence type="predicted"/>
<name>X0WX06_9ZZZZ</name>
<sequence length="260" mass="29630">IILGDMDKWAAGLRFADKSYILPAGKDERFLDVAQDIIKKEKVDIFIPLVDEEILKSYEIVKNMSKVELLLPEYNFAKITLDKWILFKKLKKFKIPCPETYLGNFLLETPHIIKPRIGRGSRNVKEIKSKKQYEAYKVLTGLPESKILSQNKIIGREFTISVVVNKHGEVLAVVPKEVIYKRGITIVAITRVNKEIESLCIEIQNRLKANGPFNVQLILREDGVPIVFEINPRFSTTIALTIKAGVNEIDILASDYRFSG</sequence>
<organism evidence="2">
    <name type="scientific">marine sediment metagenome</name>
    <dbReference type="NCBI Taxonomy" id="412755"/>
    <lineage>
        <taxon>unclassified sequences</taxon>
        <taxon>metagenomes</taxon>
        <taxon>ecological metagenomes</taxon>
    </lineage>
</organism>
<feature type="non-terminal residue" evidence="2">
    <location>
        <position position="260"/>
    </location>
</feature>
<dbReference type="Gene3D" id="3.40.50.20">
    <property type="match status" value="1"/>
</dbReference>
<gene>
    <name evidence="2" type="ORF">S01H1_52587</name>
</gene>
<evidence type="ECO:0000313" key="2">
    <source>
        <dbReference type="EMBL" id="GAG17296.1"/>
    </source>
</evidence>
<feature type="non-terminal residue" evidence="2">
    <location>
        <position position="1"/>
    </location>
</feature>
<dbReference type="PROSITE" id="PS50975">
    <property type="entry name" value="ATP_GRASP"/>
    <property type="match status" value="1"/>
</dbReference>
<dbReference type="InterPro" id="IPR011761">
    <property type="entry name" value="ATP-grasp"/>
</dbReference>
<dbReference type="GO" id="GO:0046872">
    <property type="term" value="F:metal ion binding"/>
    <property type="evidence" value="ECO:0007669"/>
    <property type="project" value="InterPro"/>
</dbReference>
<accession>X0WX06</accession>
<dbReference type="GO" id="GO:0005524">
    <property type="term" value="F:ATP binding"/>
    <property type="evidence" value="ECO:0007669"/>
    <property type="project" value="InterPro"/>
</dbReference>
<dbReference type="Gene3D" id="3.30.470.20">
    <property type="entry name" value="ATP-grasp fold, B domain"/>
    <property type="match status" value="1"/>
</dbReference>
<dbReference type="Pfam" id="PF02655">
    <property type="entry name" value="ATP-grasp_3"/>
    <property type="match status" value="1"/>
</dbReference>
<dbReference type="SUPFAM" id="SSF56059">
    <property type="entry name" value="Glutathione synthetase ATP-binding domain-like"/>
    <property type="match status" value="1"/>
</dbReference>
<feature type="domain" description="ATP-grasp" evidence="1">
    <location>
        <begin position="61"/>
        <end position="260"/>
    </location>
</feature>
<dbReference type="AlphaFoldDB" id="X0WX06"/>
<dbReference type="EMBL" id="BARS01033999">
    <property type="protein sequence ID" value="GAG17296.1"/>
    <property type="molecule type" value="Genomic_DNA"/>
</dbReference>
<comment type="caution">
    <text evidence="2">The sequence shown here is derived from an EMBL/GenBank/DDBJ whole genome shotgun (WGS) entry which is preliminary data.</text>
</comment>
<reference evidence="2" key="1">
    <citation type="journal article" date="2014" name="Front. Microbiol.">
        <title>High frequency of phylogenetically diverse reductive dehalogenase-homologous genes in deep subseafloor sedimentary metagenomes.</title>
        <authorList>
            <person name="Kawai M."/>
            <person name="Futagami T."/>
            <person name="Toyoda A."/>
            <person name="Takaki Y."/>
            <person name="Nishi S."/>
            <person name="Hori S."/>
            <person name="Arai W."/>
            <person name="Tsubouchi T."/>
            <person name="Morono Y."/>
            <person name="Uchiyama I."/>
            <person name="Ito T."/>
            <person name="Fujiyama A."/>
            <person name="Inagaki F."/>
            <person name="Takami H."/>
        </authorList>
    </citation>
    <scope>NUCLEOTIDE SEQUENCE</scope>
    <source>
        <strain evidence="2">Expedition CK06-06</strain>
    </source>
</reference>
<protein>
    <recommendedName>
        <fullName evidence="1">ATP-grasp domain-containing protein</fullName>
    </recommendedName>
</protein>
<dbReference type="InterPro" id="IPR003806">
    <property type="entry name" value="ATP-grasp_PylC-type"/>
</dbReference>
<evidence type="ECO:0000259" key="1">
    <source>
        <dbReference type="PROSITE" id="PS50975"/>
    </source>
</evidence>
<dbReference type="InterPro" id="IPR048764">
    <property type="entry name" value="PylC_N"/>
</dbReference>